<dbReference type="Proteomes" id="UP000029644">
    <property type="component" value="Unassembled WGS sequence"/>
</dbReference>
<dbReference type="AlphaFoldDB" id="A0A090VP63"/>
<protein>
    <recommendedName>
        <fullName evidence="3">Peptidase S1 domain-containing protein</fullName>
    </recommendedName>
</protein>
<dbReference type="InterPro" id="IPR009003">
    <property type="entry name" value="Peptidase_S1_PA"/>
</dbReference>
<organism evidence="1 2">
    <name type="scientific">Algibacter lectus</name>
    <dbReference type="NCBI Taxonomy" id="221126"/>
    <lineage>
        <taxon>Bacteria</taxon>
        <taxon>Pseudomonadati</taxon>
        <taxon>Bacteroidota</taxon>
        <taxon>Flavobacteriia</taxon>
        <taxon>Flavobacteriales</taxon>
        <taxon>Flavobacteriaceae</taxon>
        <taxon>Algibacter</taxon>
    </lineage>
</organism>
<gene>
    <name evidence="1" type="ORF">JCM19300_412</name>
</gene>
<reference evidence="1 2" key="1">
    <citation type="journal article" date="2014" name="Genome Announc.">
        <title>Draft Genome Sequences of Marine Flavobacterium Algibacter lectus Strains SS8 and NR4.</title>
        <authorList>
            <person name="Takatani N."/>
            <person name="Nakanishi M."/>
            <person name="Meirelles P."/>
            <person name="Mino S."/>
            <person name="Suda W."/>
            <person name="Oshima K."/>
            <person name="Hattori M."/>
            <person name="Ohkuma M."/>
            <person name="Hosokawa M."/>
            <person name="Miyashita K."/>
            <person name="Thompson F.L."/>
            <person name="Niwa A."/>
            <person name="Sawabe T."/>
            <person name="Sawabe T."/>
        </authorList>
    </citation>
    <scope>NUCLEOTIDE SEQUENCE [LARGE SCALE GENOMIC DNA]</scope>
    <source>
        <strain evidence="1 2">JCM 19300</strain>
    </source>
</reference>
<sequence>MTENQYTKETDDIVSDLITNRILRHTIQFFKKGEKRLEPFGSGVFAKIHNDYFIFTASHVADFFEKNPTEDLRIRVAEKSFINILGDIKYTDIGKSKGIDLAYIKVDQQMVEPLCKPYIPLEINQIRSHHNLFYAMNYCVLGFPEKNITKDNEPFDTGASFFLTSASKDNRYKYFGFSKKDYIIVDMQGKGKDIKTNKKSKIDTHFYGISGCGLWLLLFYKNPLTGKEEVDYRLVGIMTEFKNSKYFCQIANKIQLLIEALKVIEKHKFREIKIQY</sequence>
<dbReference type="EMBL" id="BBNQ01000036">
    <property type="protein sequence ID" value="GAL65114.1"/>
    <property type="molecule type" value="Genomic_DNA"/>
</dbReference>
<dbReference type="OrthoDB" id="1247050at2"/>
<comment type="caution">
    <text evidence="1">The sequence shown here is derived from an EMBL/GenBank/DDBJ whole genome shotgun (WGS) entry which is preliminary data.</text>
</comment>
<evidence type="ECO:0008006" key="3">
    <source>
        <dbReference type="Google" id="ProtNLM"/>
    </source>
</evidence>
<evidence type="ECO:0000313" key="1">
    <source>
        <dbReference type="EMBL" id="GAL65114.1"/>
    </source>
</evidence>
<name>A0A090VP63_9FLAO</name>
<evidence type="ECO:0000313" key="2">
    <source>
        <dbReference type="Proteomes" id="UP000029644"/>
    </source>
</evidence>
<proteinExistence type="predicted"/>
<dbReference type="RefSeq" id="WP_042507030.1">
    <property type="nucleotide sequence ID" value="NZ_BBNQ01000036.1"/>
</dbReference>
<accession>A0A090VP63</accession>
<dbReference type="SUPFAM" id="SSF50494">
    <property type="entry name" value="Trypsin-like serine proteases"/>
    <property type="match status" value="1"/>
</dbReference>